<evidence type="ECO:0000313" key="2">
    <source>
        <dbReference type="EMBL" id="JAE15350.1"/>
    </source>
</evidence>
<evidence type="ECO:0000256" key="1">
    <source>
        <dbReference type="SAM" id="SignalP"/>
    </source>
</evidence>
<reference evidence="2" key="2">
    <citation type="journal article" date="2015" name="Data Brief">
        <title>Shoot transcriptome of the giant reed, Arundo donax.</title>
        <authorList>
            <person name="Barrero R.A."/>
            <person name="Guerrero F.D."/>
            <person name="Moolhuijzen P."/>
            <person name="Goolsby J.A."/>
            <person name="Tidwell J."/>
            <person name="Bellgard S.E."/>
            <person name="Bellgard M.I."/>
        </authorList>
    </citation>
    <scope>NUCLEOTIDE SEQUENCE</scope>
    <source>
        <tissue evidence="2">Shoot tissue taken approximately 20 cm above the soil surface</tissue>
    </source>
</reference>
<feature type="signal peptide" evidence="1">
    <location>
        <begin position="1"/>
        <end position="19"/>
    </location>
</feature>
<organism evidence="2">
    <name type="scientific">Arundo donax</name>
    <name type="common">Giant reed</name>
    <name type="synonym">Donax arundinaceus</name>
    <dbReference type="NCBI Taxonomy" id="35708"/>
    <lineage>
        <taxon>Eukaryota</taxon>
        <taxon>Viridiplantae</taxon>
        <taxon>Streptophyta</taxon>
        <taxon>Embryophyta</taxon>
        <taxon>Tracheophyta</taxon>
        <taxon>Spermatophyta</taxon>
        <taxon>Magnoliopsida</taxon>
        <taxon>Liliopsida</taxon>
        <taxon>Poales</taxon>
        <taxon>Poaceae</taxon>
        <taxon>PACMAD clade</taxon>
        <taxon>Arundinoideae</taxon>
        <taxon>Arundineae</taxon>
        <taxon>Arundo</taxon>
    </lineage>
</organism>
<dbReference type="AlphaFoldDB" id="A0A0A9FR93"/>
<sequence length="34" mass="3821">MEYILGLVLLNSLLCFLRGEISTKRVAHSTRGTK</sequence>
<keyword evidence="1" id="KW-0732">Signal</keyword>
<accession>A0A0A9FR93</accession>
<proteinExistence type="predicted"/>
<reference evidence="2" key="1">
    <citation type="submission" date="2014-09" db="EMBL/GenBank/DDBJ databases">
        <authorList>
            <person name="Magalhaes I.L.F."/>
            <person name="Oliveira U."/>
            <person name="Santos F.R."/>
            <person name="Vidigal T.H.D.A."/>
            <person name="Brescovit A.D."/>
            <person name="Santos A.J."/>
        </authorList>
    </citation>
    <scope>NUCLEOTIDE SEQUENCE</scope>
    <source>
        <tissue evidence="2">Shoot tissue taken approximately 20 cm above the soil surface</tissue>
    </source>
</reference>
<dbReference type="EMBL" id="GBRH01182546">
    <property type="protein sequence ID" value="JAE15350.1"/>
    <property type="molecule type" value="Transcribed_RNA"/>
</dbReference>
<name>A0A0A9FR93_ARUDO</name>
<protein>
    <submittedName>
        <fullName evidence="2">Uncharacterized protein</fullName>
    </submittedName>
</protein>
<feature type="chain" id="PRO_5002062279" evidence="1">
    <location>
        <begin position="20"/>
        <end position="34"/>
    </location>
</feature>